<dbReference type="AlphaFoldDB" id="A0A8J8WKW0"/>
<accession>A0A8J8WKW0</accession>
<gene>
    <name evidence="1" type="ORF">GWK47_027270</name>
</gene>
<evidence type="ECO:0000313" key="2">
    <source>
        <dbReference type="Proteomes" id="UP000770661"/>
    </source>
</evidence>
<evidence type="ECO:0000313" key="1">
    <source>
        <dbReference type="EMBL" id="KAG0694307.1"/>
    </source>
</evidence>
<proteinExistence type="predicted"/>
<organism evidence="1 2">
    <name type="scientific">Chionoecetes opilio</name>
    <name type="common">Atlantic snow crab</name>
    <name type="synonym">Cancer opilio</name>
    <dbReference type="NCBI Taxonomy" id="41210"/>
    <lineage>
        <taxon>Eukaryota</taxon>
        <taxon>Metazoa</taxon>
        <taxon>Ecdysozoa</taxon>
        <taxon>Arthropoda</taxon>
        <taxon>Crustacea</taxon>
        <taxon>Multicrustacea</taxon>
        <taxon>Malacostraca</taxon>
        <taxon>Eumalacostraca</taxon>
        <taxon>Eucarida</taxon>
        <taxon>Decapoda</taxon>
        <taxon>Pleocyemata</taxon>
        <taxon>Brachyura</taxon>
        <taxon>Eubrachyura</taxon>
        <taxon>Majoidea</taxon>
        <taxon>Majidae</taxon>
        <taxon>Chionoecetes</taxon>
    </lineage>
</organism>
<reference evidence="1" key="1">
    <citation type="submission" date="2020-07" db="EMBL/GenBank/DDBJ databases">
        <title>The High-quality genome of the commercially important snow crab, Chionoecetes opilio.</title>
        <authorList>
            <person name="Jeong J.-H."/>
            <person name="Ryu S."/>
        </authorList>
    </citation>
    <scope>NUCLEOTIDE SEQUENCE</scope>
    <source>
        <strain evidence="1">MADBK_172401_WGS</strain>
        <tissue evidence="1">Digestive gland</tissue>
    </source>
</reference>
<protein>
    <submittedName>
        <fullName evidence="1">Uncharacterized protein</fullName>
    </submittedName>
</protein>
<comment type="caution">
    <text evidence="1">The sequence shown here is derived from an EMBL/GenBank/DDBJ whole genome shotgun (WGS) entry which is preliminary data.</text>
</comment>
<sequence>MRSHGMGSGESPGMIPGTSPRLWRACLRTPAIPKEVLGVPVKTLNRERVRRGIHGFAEAGGLGVITALVFDTTATTGSTSGSCQNFWSNIYRKGFYLACRHHIQKCWLVRWEKLFWEGKPRESLWV</sequence>
<dbReference type="EMBL" id="JACEEZ010026168">
    <property type="protein sequence ID" value="KAG0694307.1"/>
    <property type="molecule type" value="Genomic_DNA"/>
</dbReference>
<keyword evidence="2" id="KW-1185">Reference proteome</keyword>
<name>A0A8J8WKW0_CHIOP</name>
<dbReference type="Proteomes" id="UP000770661">
    <property type="component" value="Unassembled WGS sequence"/>
</dbReference>